<dbReference type="EMBL" id="QPMM01000020">
    <property type="protein sequence ID" value="RFS18702.1"/>
    <property type="molecule type" value="Genomic_DNA"/>
</dbReference>
<dbReference type="Proteomes" id="UP000260644">
    <property type="component" value="Unassembled WGS sequence"/>
</dbReference>
<accession>A0A3E1Y1Z5</accession>
<protein>
    <recommendedName>
        <fullName evidence="3">Lipocalin-like domain-containing protein</fullName>
    </recommendedName>
</protein>
<evidence type="ECO:0000313" key="2">
    <source>
        <dbReference type="Proteomes" id="UP000260644"/>
    </source>
</evidence>
<dbReference type="OrthoDB" id="1143855at2"/>
<proteinExistence type="predicted"/>
<name>A0A3E1Y1Z5_9BACT</name>
<reference evidence="1 2" key="1">
    <citation type="submission" date="2018-07" db="EMBL/GenBank/DDBJ databases">
        <title>Chitinophaga K2CV101002-2 sp. nov., isolated from a monsoon evergreen broad-leaved forest soil.</title>
        <authorList>
            <person name="Lv Y."/>
        </authorList>
    </citation>
    <scope>NUCLEOTIDE SEQUENCE [LARGE SCALE GENOMIC DNA]</scope>
    <source>
        <strain evidence="1 2">GDMCC 1.1288</strain>
    </source>
</reference>
<dbReference type="RefSeq" id="WP_116978939.1">
    <property type="nucleotide sequence ID" value="NZ_QPMM01000020.1"/>
</dbReference>
<sequence>MKGKFIVLLISFATLISACSKDKRKLVGWWAIDVIRIGDANRLVYLSVNSMVFDNNGEVSLPRYDFKGSENGTWEIEKDEDDRYLVIKSSNNILARRYRLFYFKDPKNKVYRMSLQSDSIVMVCTKGLQVYH</sequence>
<keyword evidence="2" id="KW-1185">Reference proteome</keyword>
<dbReference type="PROSITE" id="PS51257">
    <property type="entry name" value="PROKAR_LIPOPROTEIN"/>
    <property type="match status" value="1"/>
</dbReference>
<comment type="caution">
    <text evidence="1">The sequence shown here is derived from an EMBL/GenBank/DDBJ whole genome shotgun (WGS) entry which is preliminary data.</text>
</comment>
<organism evidence="1 2">
    <name type="scientific">Chitinophaga silvatica</name>
    <dbReference type="NCBI Taxonomy" id="2282649"/>
    <lineage>
        <taxon>Bacteria</taxon>
        <taxon>Pseudomonadati</taxon>
        <taxon>Bacteroidota</taxon>
        <taxon>Chitinophagia</taxon>
        <taxon>Chitinophagales</taxon>
        <taxon>Chitinophagaceae</taxon>
        <taxon>Chitinophaga</taxon>
    </lineage>
</organism>
<gene>
    <name evidence="1" type="ORF">DVR12_27030</name>
</gene>
<dbReference type="AlphaFoldDB" id="A0A3E1Y1Z5"/>
<evidence type="ECO:0000313" key="1">
    <source>
        <dbReference type="EMBL" id="RFS18702.1"/>
    </source>
</evidence>
<evidence type="ECO:0008006" key="3">
    <source>
        <dbReference type="Google" id="ProtNLM"/>
    </source>
</evidence>